<dbReference type="Proteomes" id="UP000235786">
    <property type="component" value="Unassembled WGS sequence"/>
</dbReference>
<organism evidence="2 3">
    <name type="scientific">Hyaloscypha variabilis (strain UAMH 11265 / GT02V1 / F)</name>
    <name type="common">Meliniomyces variabilis</name>
    <dbReference type="NCBI Taxonomy" id="1149755"/>
    <lineage>
        <taxon>Eukaryota</taxon>
        <taxon>Fungi</taxon>
        <taxon>Dikarya</taxon>
        <taxon>Ascomycota</taxon>
        <taxon>Pezizomycotina</taxon>
        <taxon>Leotiomycetes</taxon>
        <taxon>Helotiales</taxon>
        <taxon>Hyaloscyphaceae</taxon>
        <taxon>Hyaloscypha</taxon>
        <taxon>Hyaloscypha variabilis</taxon>
    </lineage>
</organism>
<dbReference type="EMBL" id="KZ613964">
    <property type="protein sequence ID" value="PMD30958.1"/>
    <property type="molecule type" value="Genomic_DNA"/>
</dbReference>
<dbReference type="Pfam" id="PF12937">
    <property type="entry name" value="F-box-like"/>
    <property type="match status" value="1"/>
</dbReference>
<evidence type="ECO:0000313" key="2">
    <source>
        <dbReference type="EMBL" id="PMD30958.1"/>
    </source>
</evidence>
<reference evidence="2 3" key="1">
    <citation type="submission" date="2016-04" db="EMBL/GenBank/DDBJ databases">
        <title>A degradative enzymes factory behind the ericoid mycorrhizal symbiosis.</title>
        <authorList>
            <consortium name="DOE Joint Genome Institute"/>
            <person name="Martino E."/>
            <person name="Morin E."/>
            <person name="Grelet G."/>
            <person name="Kuo A."/>
            <person name="Kohler A."/>
            <person name="Daghino S."/>
            <person name="Barry K."/>
            <person name="Choi C."/>
            <person name="Cichocki N."/>
            <person name="Clum A."/>
            <person name="Copeland A."/>
            <person name="Hainaut M."/>
            <person name="Haridas S."/>
            <person name="Labutti K."/>
            <person name="Lindquist E."/>
            <person name="Lipzen A."/>
            <person name="Khouja H.-R."/>
            <person name="Murat C."/>
            <person name="Ohm R."/>
            <person name="Olson A."/>
            <person name="Spatafora J."/>
            <person name="Veneault-Fourrey C."/>
            <person name="Henrissat B."/>
            <person name="Grigoriev I."/>
            <person name="Martin F."/>
            <person name="Perotto S."/>
        </authorList>
    </citation>
    <scope>NUCLEOTIDE SEQUENCE [LARGE SCALE GENOMIC DNA]</scope>
    <source>
        <strain evidence="2 3">F</strain>
    </source>
</reference>
<feature type="domain" description="F-box" evidence="1">
    <location>
        <begin position="55"/>
        <end position="107"/>
    </location>
</feature>
<name>A0A2J6QXG2_HYAVF</name>
<evidence type="ECO:0000259" key="1">
    <source>
        <dbReference type="PROSITE" id="PS50181"/>
    </source>
</evidence>
<dbReference type="Gene3D" id="1.20.1280.50">
    <property type="match status" value="1"/>
</dbReference>
<accession>A0A2J6QXG2</accession>
<dbReference type="CDD" id="cd09917">
    <property type="entry name" value="F-box_SF"/>
    <property type="match status" value="1"/>
</dbReference>
<sequence>MAPSPRSNVRPKRGSLQKRDLVMAVQQYSPSNRVSCMSITIYKEVTKGTGLCNEKDSLTSLPLELLVMIFSHVPLDSYLDVVQTSKVFREIAKKNAARLCNTVIVSYFPLEFSLIPSGMINGWIAPTHPDLDVLERYVLDKKKYIDDAMAGTSSEQESGTRDLQIKLSHPGPQYLMWLRTGKVIVKGSPVAKGGSEGKVVKINGREVVQFLKPLNSKLIATGQEDGTPREVCQRELIWYFGVPEN</sequence>
<protein>
    <recommendedName>
        <fullName evidence="1">F-box domain-containing protein</fullName>
    </recommendedName>
</protein>
<dbReference type="InterPro" id="IPR036047">
    <property type="entry name" value="F-box-like_dom_sf"/>
</dbReference>
<dbReference type="OrthoDB" id="3516938at2759"/>
<keyword evidence="3" id="KW-1185">Reference proteome</keyword>
<dbReference type="AlphaFoldDB" id="A0A2J6QXG2"/>
<evidence type="ECO:0000313" key="3">
    <source>
        <dbReference type="Proteomes" id="UP000235786"/>
    </source>
</evidence>
<dbReference type="PROSITE" id="PS50181">
    <property type="entry name" value="FBOX"/>
    <property type="match status" value="1"/>
</dbReference>
<gene>
    <name evidence="2" type="ORF">L207DRAFT_537395</name>
</gene>
<proteinExistence type="predicted"/>
<dbReference type="InterPro" id="IPR001810">
    <property type="entry name" value="F-box_dom"/>
</dbReference>
<dbReference type="SUPFAM" id="SSF81383">
    <property type="entry name" value="F-box domain"/>
    <property type="match status" value="1"/>
</dbReference>